<feature type="compositionally biased region" description="Basic residues" evidence="2">
    <location>
        <begin position="177"/>
        <end position="190"/>
    </location>
</feature>
<dbReference type="STRING" id="933084.A0A067P888"/>
<dbReference type="GO" id="GO:0004829">
    <property type="term" value="F:threonine-tRNA ligase activity"/>
    <property type="evidence" value="ECO:0007669"/>
    <property type="project" value="TreeGrafter"/>
</dbReference>
<organism evidence="3 4">
    <name type="scientific">Jaapia argillacea MUCL 33604</name>
    <dbReference type="NCBI Taxonomy" id="933084"/>
    <lineage>
        <taxon>Eukaryota</taxon>
        <taxon>Fungi</taxon>
        <taxon>Dikarya</taxon>
        <taxon>Basidiomycota</taxon>
        <taxon>Agaricomycotina</taxon>
        <taxon>Agaricomycetes</taxon>
        <taxon>Agaricomycetidae</taxon>
        <taxon>Jaapiales</taxon>
        <taxon>Jaapiaceae</taxon>
        <taxon>Jaapia</taxon>
    </lineage>
</organism>
<dbReference type="OrthoDB" id="5423599at2759"/>
<evidence type="ECO:0000256" key="2">
    <source>
        <dbReference type="SAM" id="MobiDB-lite"/>
    </source>
</evidence>
<dbReference type="PANTHER" id="PTHR11451:SF46">
    <property type="entry name" value="THREONINE--TRNA LIGASE"/>
    <property type="match status" value="1"/>
</dbReference>
<dbReference type="GO" id="GO:0006435">
    <property type="term" value="P:threonyl-tRNA aminoacylation"/>
    <property type="evidence" value="ECO:0007669"/>
    <property type="project" value="TreeGrafter"/>
</dbReference>
<dbReference type="InterPro" id="IPR045864">
    <property type="entry name" value="aa-tRNA-synth_II/BPL/LPL"/>
</dbReference>
<dbReference type="PANTHER" id="PTHR11451">
    <property type="entry name" value="THREONINE-TRNA LIGASE"/>
    <property type="match status" value="1"/>
</dbReference>
<dbReference type="EMBL" id="KL197753">
    <property type="protein sequence ID" value="KDQ50954.1"/>
    <property type="molecule type" value="Genomic_DNA"/>
</dbReference>
<dbReference type="SUPFAM" id="SSF55681">
    <property type="entry name" value="Class II aaRS and biotin synthetases"/>
    <property type="match status" value="1"/>
</dbReference>
<dbReference type="InParanoid" id="A0A067P888"/>
<evidence type="ECO:0000313" key="4">
    <source>
        <dbReference type="Proteomes" id="UP000027265"/>
    </source>
</evidence>
<protein>
    <submittedName>
        <fullName evidence="3">Uncharacterized protein</fullName>
    </submittedName>
</protein>
<accession>A0A067P888</accession>
<keyword evidence="4" id="KW-1185">Reference proteome</keyword>
<reference evidence="4" key="1">
    <citation type="journal article" date="2014" name="Proc. Natl. Acad. Sci. U.S.A.">
        <title>Extensive sampling of basidiomycete genomes demonstrates inadequacy of the white-rot/brown-rot paradigm for wood decay fungi.</title>
        <authorList>
            <person name="Riley R."/>
            <person name="Salamov A.A."/>
            <person name="Brown D.W."/>
            <person name="Nagy L.G."/>
            <person name="Floudas D."/>
            <person name="Held B.W."/>
            <person name="Levasseur A."/>
            <person name="Lombard V."/>
            <person name="Morin E."/>
            <person name="Otillar R."/>
            <person name="Lindquist E.A."/>
            <person name="Sun H."/>
            <person name="LaButti K.M."/>
            <person name="Schmutz J."/>
            <person name="Jabbour D."/>
            <person name="Luo H."/>
            <person name="Baker S.E."/>
            <person name="Pisabarro A.G."/>
            <person name="Walton J.D."/>
            <person name="Blanchette R.A."/>
            <person name="Henrissat B."/>
            <person name="Martin F."/>
            <person name="Cullen D."/>
            <person name="Hibbett D.S."/>
            <person name="Grigoriev I.V."/>
        </authorList>
    </citation>
    <scope>NUCLEOTIDE SEQUENCE [LARGE SCALE GENOMIC DNA]</scope>
    <source>
        <strain evidence="4">MUCL 33604</strain>
    </source>
</reference>
<keyword evidence="1" id="KW-0648">Protein biosynthesis</keyword>
<dbReference type="Gene3D" id="3.30.930.10">
    <property type="entry name" value="Bira Bifunctional Protein, Domain 2"/>
    <property type="match status" value="2"/>
</dbReference>
<dbReference type="AlphaFoldDB" id="A0A067P888"/>
<evidence type="ECO:0000256" key="1">
    <source>
        <dbReference type="ARBA" id="ARBA00022917"/>
    </source>
</evidence>
<evidence type="ECO:0000313" key="3">
    <source>
        <dbReference type="EMBL" id="KDQ50954.1"/>
    </source>
</evidence>
<proteinExistence type="predicted"/>
<dbReference type="Proteomes" id="UP000027265">
    <property type="component" value="Unassembled WGS sequence"/>
</dbReference>
<dbReference type="GO" id="GO:0005739">
    <property type="term" value="C:mitochondrion"/>
    <property type="evidence" value="ECO:0007669"/>
    <property type="project" value="TreeGrafter"/>
</dbReference>
<name>A0A067P888_9AGAM</name>
<dbReference type="HOGENOM" id="CLU_976814_0_0_1"/>
<gene>
    <name evidence="3" type="ORF">JAAARDRAFT_199504</name>
</gene>
<sequence>MTLYGADSEYYKRGYREGTQSFSKTPHIAIPHLLQDVPPQVMGGPPAIGKTTKDDGVGMIYGNKAGGALIGLTQRFVRNDTHILCMLSQIGDEIGALFNFMEHVCEFFGFEFRLELSTRSDKYLGIIEAWDEAGATNPITPSLSSIQFRMSLTPPAVLQTLDTYGPSKMRTQLRQWSLRRSRDRRHHPRRSPSSYSMRHHPTRPPTPECFNLKYRSVGESSNPPARPVMIPRAILRSMEKFAAIVTENFDGKWSLWLPPRQSLVIPVSTPYDQIHVTHQTGPLQL</sequence>
<feature type="region of interest" description="Disordered" evidence="2">
    <location>
        <begin position="171"/>
        <end position="207"/>
    </location>
</feature>